<name>A0AAT9LCJ8_9FIRM</name>
<organism evidence="7">
    <name type="scientific">Candidatus Fermentithermobacillus carboniphilus</name>
    <dbReference type="NCBI Taxonomy" id="3085328"/>
    <lineage>
        <taxon>Bacteria</taxon>
        <taxon>Bacillati</taxon>
        <taxon>Bacillota</taxon>
        <taxon>Candidatus Fermentithermobacillia</taxon>
        <taxon>Candidatus Fermentithermobacillales</taxon>
        <taxon>Candidatus Fermentithermobacillaceae</taxon>
        <taxon>Candidatus Fermentithermobacillus</taxon>
    </lineage>
</organism>
<dbReference type="EMBL" id="CP062796">
    <property type="protein sequence ID" value="QUL98785.1"/>
    <property type="molecule type" value="Genomic_DNA"/>
</dbReference>
<feature type="binding site" evidence="5">
    <location>
        <position position="63"/>
    </location>
    <ligand>
        <name>[4Fe-4S] cluster</name>
        <dbReference type="ChEBI" id="CHEBI:49883"/>
        <note>4Fe-4S-S-AdoMet</note>
    </ligand>
</feature>
<accession>A0AAT9LCJ8</accession>
<keyword evidence="3 5" id="KW-0408">Iron</keyword>
<dbReference type="InterPro" id="IPR058240">
    <property type="entry name" value="rSAM_sf"/>
</dbReference>
<dbReference type="SFLD" id="SFLDG01099">
    <property type="entry name" value="Uncharacterised_Radical_SAM_Su"/>
    <property type="match status" value="1"/>
</dbReference>
<sequence length="298" mass="33570">MPSRCVFCPRYCRVDRERGERGFCKAGPRSMVALYDLHFWEEPPISGTRGSGAVFFSRCNLSCVFCQNYVISQEDRGKELTCRELAAVFLRLQEKGAHNVNLVSPTHYAGPVAEAIVIARKEGLSIPVVYNSNGYDSLEALELMEGKVDVYLPDLKYYSDSLAAKYSSAPSYFRHSSRAILEMSRQVGVPVLDEEGIIRRGLIVRHLVLPGGVSDSKNVLRWIKDNLPKGTYVSLMAQYYPTNKAHLYPEIDRKVTRKEYEEVVDELYRLGLEDGFLQELDSADPAYTPDFASSSTNP</sequence>
<dbReference type="GO" id="GO:0003824">
    <property type="term" value="F:catalytic activity"/>
    <property type="evidence" value="ECO:0007669"/>
    <property type="project" value="InterPro"/>
</dbReference>
<dbReference type="KEGG" id="fcz:IMF26_01510"/>
<evidence type="ECO:0000259" key="6">
    <source>
        <dbReference type="Pfam" id="PF04055"/>
    </source>
</evidence>
<dbReference type="GO" id="GO:0051536">
    <property type="term" value="F:iron-sulfur cluster binding"/>
    <property type="evidence" value="ECO:0007669"/>
    <property type="project" value="UniProtKB-KW"/>
</dbReference>
<dbReference type="PANTHER" id="PTHR43075:SF1">
    <property type="entry name" value="FORMATE LYASE ACTIVATING ENZYME, PUTATIVE (AFU_ORTHOLOGUE AFUA_2G15630)-RELATED"/>
    <property type="match status" value="1"/>
</dbReference>
<dbReference type="Gene3D" id="3.20.20.70">
    <property type="entry name" value="Aldolase class I"/>
    <property type="match status" value="1"/>
</dbReference>
<evidence type="ECO:0000256" key="2">
    <source>
        <dbReference type="ARBA" id="ARBA00022723"/>
    </source>
</evidence>
<comment type="cofactor">
    <cofactor evidence="5">
        <name>[4Fe-4S] cluster</name>
        <dbReference type="ChEBI" id="CHEBI:49883"/>
    </cofactor>
    <text evidence="5">Binds 1 [4Fe-4S] cluster. The cluster is coordinated with 3 cysteines and an exchangeable S-adenosyl-L-methionine.</text>
</comment>
<dbReference type="PIRSF" id="PIRSF004869">
    <property type="entry name" value="PflX_prd"/>
    <property type="match status" value="1"/>
</dbReference>
<reference evidence="7" key="1">
    <citation type="submission" date="2020-10" db="EMBL/GenBank/DDBJ databases">
        <authorList>
            <person name="Kadnikov V."/>
            <person name="Beletsky A.V."/>
            <person name="Mardanov A.V."/>
            <person name="Karnachuk O.V."/>
            <person name="Ravin N.V."/>
        </authorList>
    </citation>
    <scope>NUCLEOTIDE SEQUENCE</scope>
    <source>
        <strain evidence="7">Bu02</strain>
    </source>
</reference>
<dbReference type="CDD" id="cd01335">
    <property type="entry name" value="Radical_SAM"/>
    <property type="match status" value="1"/>
</dbReference>
<evidence type="ECO:0000256" key="5">
    <source>
        <dbReference type="PIRSR" id="PIRSR004869-50"/>
    </source>
</evidence>
<dbReference type="InterPro" id="IPR040085">
    <property type="entry name" value="MJ0674-like"/>
</dbReference>
<keyword evidence="2 5" id="KW-0479">Metal-binding</keyword>
<dbReference type="AlphaFoldDB" id="A0AAT9LCJ8"/>
<evidence type="ECO:0000256" key="3">
    <source>
        <dbReference type="ARBA" id="ARBA00023004"/>
    </source>
</evidence>
<dbReference type="Pfam" id="PF04055">
    <property type="entry name" value="Radical_SAM"/>
    <property type="match status" value="1"/>
</dbReference>
<evidence type="ECO:0000313" key="7">
    <source>
        <dbReference type="EMBL" id="QUL98785.1"/>
    </source>
</evidence>
<dbReference type="InterPro" id="IPR016431">
    <property type="entry name" value="Pyrv-formate_lyase-activ_prd"/>
</dbReference>
<dbReference type="GO" id="GO:0046872">
    <property type="term" value="F:metal ion binding"/>
    <property type="evidence" value="ECO:0007669"/>
    <property type="project" value="UniProtKB-KW"/>
</dbReference>
<dbReference type="SUPFAM" id="SSF102114">
    <property type="entry name" value="Radical SAM enzymes"/>
    <property type="match status" value="1"/>
</dbReference>
<reference evidence="7" key="2">
    <citation type="journal article" date="2023" name="Biology">
        <title>Prokaryotic Life Associated with Coal-Fire Gas Vents Revealed by Metagenomics.</title>
        <authorList>
            <person name="Kadnikov V.V."/>
            <person name="Mardanov A.V."/>
            <person name="Beletsky A.V."/>
            <person name="Karnachuk O.V."/>
            <person name="Ravin N.V."/>
        </authorList>
    </citation>
    <scope>NUCLEOTIDE SEQUENCE</scope>
    <source>
        <strain evidence="7">Bu02</strain>
    </source>
</reference>
<feature type="domain" description="Radical SAM core" evidence="6">
    <location>
        <begin position="55"/>
        <end position="191"/>
    </location>
</feature>
<feature type="binding site" evidence="5">
    <location>
        <position position="59"/>
    </location>
    <ligand>
        <name>[4Fe-4S] cluster</name>
        <dbReference type="ChEBI" id="CHEBI:49883"/>
        <note>4Fe-4S-S-AdoMet</note>
    </ligand>
</feature>
<gene>
    <name evidence="7" type="ORF">IMF26_01510</name>
</gene>
<dbReference type="InterPro" id="IPR007197">
    <property type="entry name" value="rSAM"/>
</dbReference>
<dbReference type="SFLD" id="SFLDS00029">
    <property type="entry name" value="Radical_SAM"/>
    <property type="match status" value="1"/>
</dbReference>
<proteinExistence type="predicted"/>
<evidence type="ECO:0000256" key="1">
    <source>
        <dbReference type="ARBA" id="ARBA00022691"/>
    </source>
</evidence>
<dbReference type="InterPro" id="IPR013785">
    <property type="entry name" value="Aldolase_TIM"/>
</dbReference>
<feature type="binding site" evidence="5">
    <location>
        <position position="66"/>
    </location>
    <ligand>
        <name>[4Fe-4S] cluster</name>
        <dbReference type="ChEBI" id="CHEBI:49883"/>
        <note>4Fe-4S-S-AdoMet</note>
    </ligand>
</feature>
<dbReference type="PANTHER" id="PTHR43075">
    <property type="entry name" value="FORMATE LYASE ACTIVATING ENZYME, PUTATIVE (AFU_ORTHOLOGUE AFUA_2G15630)-RELATED"/>
    <property type="match status" value="1"/>
</dbReference>
<keyword evidence="1 5" id="KW-0949">S-adenosyl-L-methionine</keyword>
<keyword evidence="4 5" id="KW-0411">Iron-sulfur</keyword>
<evidence type="ECO:0000256" key="4">
    <source>
        <dbReference type="ARBA" id="ARBA00023014"/>
    </source>
</evidence>
<protein>
    <submittedName>
        <fullName evidence="7">Radical SAM protein</fullName>
    </submittedName>
</protein>